<dbReference type="Proteomes" id="UP001269819">
    <property type="component" value="Unassembled WGS sequence"/>
</dbReference>
<evidence type="ECO:0000256" key="1">
    <source>
        <dbReference type="ARBA" id="ARBA00009175"/>
    </source>
</evidence>
<dbReference type="EMBL" id="JAWIIJ010000004">
    <property type="protein sequence ID" value="MDV2078564.1"/>
    <property type="molecule type" value="Genomic_DNA"/>
</dbReference>
<dbReference type="Pfam" id="PF13531">
    <property type="entry name" value="SBP_bac_11"/>
    <property type="match status" value="1"/>
</dbReference>
<reference evidence="5 6" key="1">
    <citation type="submission" date="2023-10" db="EMBL/GenBank/DDBJ databases">
        <title>Characteristics and mechanism of a salt-tolerant marine origin heterotrophic nitrifying- aerobic denitrifying bacteria Marinobacter xestospongiae HN1.</title>
        <authorList>
            <person name="Qi R."/>
        </authorList>
    </citation>
    <scope>NUCLEOTIDE SEQUENCE [LARGE SCALE GENOMIC DNA]</scope>
    <source>
        <strain evidence="5 6">HN1</strain>
    </source>
</reference>
<dbReference type="RefSeq" id="WP_316973313.1">
    <property type="nucleotide sequence ID" value="NZ_JAWIIJ010000004.1"/>
</dbReference>
<comment type="caution">
    <text evidence="5">The sequence shown here is derived from an EMBL/GenBank/DDBJ whole genome shotgun (WGS) entry which is preliminary data.</text>
</comment>
<evidence type="ECO:0000313" key="5">
    <source>
        <dbReference type="EMBL" id="MDV2078564.1"/>
    </source>
</evidence>
<dbReference type="Gene3D" id="3.40.190.10">
    <property type="entry name" value="Periplasmic binding protein-like II"/>
    <property type="match status" value="2"/>
</dbReference>
<evidence type="ECO:0000256" key="3">
    <source>
        <dbReference type="ARBA" id="ARBA00022729"/>
    </source>
</evidence>
<accession>A0ABU3VWC0</accession>
<dbReference type="NCBIfam" id="TIGR01256">
    <property type="entry name" value="modA"/>
    <property type="match status" value="1"/>
</dbReference>
<comment type="similarity">
    <text evidence="1">Belongs to the bacterial solute-binding protein ModA family.</text>
</comment>
<dbReference type="PANTHER" id="PTHR30632:SF14">
    <property type="entry name" value="TUNGSTATE_MOLYBDATE_CHROMATE-BINDING PROTEIN MODA"/>
    <property type="match status" value="1"/>
</dbReference>
<evidence type="ECO:0000256" key="4">
    <source>
        <dbReference type="SAM" id="SignalP"/>
    </source>
</evidence>
<name>A0ABU3VWC0_9GAMM</name>
<dbReference type="CDD" id="cd13539">
    <property type="entry name" value="PBP2_AvModA"/>
    <property type="match status" value="1"/>
</dbReference>
<keyword evidence="3 4" id="KW-0732">Signal</keyword>
<keyword evidence="2" id="KW-0479">Metal-binding</keyword>
<organism evidence="5 6">
    <name type="scientific">Marinobacter xestospongiae</name>
    <dbReference type="NCBI Taxonomy" id="994319"/>
    <lineage>
        <taxon>Bacteria</taxon>
        <taxon>Pseudomonadati</taxon>
        <taxon>Pseudomonadota</taxon>
        <taxon>Gammaproteobacteria</taxon>
        <taxon>Pseudomonadales</taxon>
        <taxon>Marinobacteraceae</taxon>
        <taxon>Marinobacter</taxon>
    </lineage>
</organism>
<dbReference type="SUPFAM" id="SSF53850">
    <property type="entry name" value="Periplasmic binding protein-like II"/>
    <property type="match status" value="1"/>
</dbReference>
<dbReference type="InterPro" id="IPR005950">
    <property type="entry name" value="ModA"/>
</dbReference>
<dbReference type="InterPro" id="IPR044084">
    <property type="entry name" value="AvModA-like_subst-bd"/>
</dbReference>
<dbReference type="PIRSF" id="PIRSF004846">
    <property type="entry name" value="ModA"/>
    <property type="match status" value="1"/>
</dbReference>
<feature type="chain" id="PRO_5045529188" evidence="4">
    <location>
        <begin position="24"/>
        <end position="258"/>
    </location>
</feature>
<gene>
    <name evidence="5" type="primary">modA</name>
    <name evidence="5" type="ORF">RYS15_07700</name>
</gene>
<dbReference type="PANTHER" id="PTHR30632">
    <property type="entry name" value="MOLYBDATE-BINDING PERIPLASMIC PROTEIN"/>
    <property type="match status" value="1"/>
</dbReference>
<protein>
    <submittedName>
        <fullName evidence="5">Molybdate ABC transporter substrate-binding protein</fullName>
    </submittedName>
</protein>
<evidence type="ECO:0000313" key="6">
    <source>
        <dbReference type="Proteomes" id="UP001269819"/>
    </source>
</evidence>
<sequence>MRLGISRVVLAVCALCLSQLVRADEILVAVAANFTDASRDLAALFTDTTGHRARLSYGSTGKLYAQIEHGAPFDVFLAADRQRPALAEQNGLAVAGSRFTYARGKLVLWSPHPDAFEDGETYLNQAPTTPLAIANPRTAPYGLAARQTLESLSLWSSWQRRLVRGDSIAQAFQFVATGNAGAGFVALSQVSAWPDPVGSVWPVPETLYQPIEQQAVLLTRAQHNPVARAWLQFLRSEPAQAVIRRYGYATDSRSNADG</sequence>
<dbReference type="InterPro" id="IPR050682">
    <property type="entry name" value="ModA/WtpA"/>
</dbReference>
<keyword evidence="6" id="KW-1185">Reference proteome</keyword>
<feature type="signal peptide" evidence="4">
    <location>
        <begin position="1"/>
        <end position="23"/>
    </location>
</feature>
<evidence type="ECO:0000256" key="2">
    <source>
        <dbReference type="ARBA" id="ARBA00022723"/>
    </source>
</evidence>
<proteinExistence type="inferred from homology"/>